<evidence type="ECO:0000313" key="2">
    <source>
        <dbReference type="EMBL" id="AES82624.1"/>
    </source>
</evidence>
<dbReference type="InterPro" id="IPR001810">
    <property type="entry name" value="F-box_dom"/>
</dbReference>
<dbReference type="HOGENOM" id="CLU_010721_1_0_1"/>
<accession>G7L0V3</accession>
<dbReference type="EnsemblPlants" id="AES82624">
    <property type="protein sequence ID" value="AES82624"/>
    <property type="gene ID" value="MTR_7g114710"/>
</dbReference>
<dbReference type="EMBL" id="CM001223">
    <property type="protein sequence ID" value="AES82624.1"/>
    <property type="molecule type" value="Genomic_DNA"/>
</dbReference>
<dbReference type="OMA" id="WICAAIM"/>
<dbReference type="Gramene" id="rna44200">
    <property type="protein sequence ID" value="RHN49378.1"/>
    <property type="gene ID" value="gene44200"/>
</dbReference>
<dbReference type="InterPro" id="IPR006566">
    <property type="entry name" value="FBD"/>
</dbReference>
<evidence type="ECO:0000259" key="1">
    <source>
        <dbReference type="SMART" id="SM00579"/>
    </source>
</evidence>
<reference evidence="2 5" key="1">
    <citation type="journal article" date="2011" name="Nature">
        <title>The Medicago genome provides insight into the evolution of rhizobial symbioses.</title>
        <authorList>
            <person name="Young N.D."/>
            <person name="Debelle F."/>
            <person name="Oldroyd G.E."/>
            <person name="Geurts R."/>
            <person name="Cannon S.B."/>
            <person name="Udvardi M.K."/>
            <person name="Benedito V.A."/>
            <person name="Mayer K.F."/>
            <person name="Gouzy J."/>
            <person name="Schoof H."/>
            <person name="Van de Peer Y."/>
            <person name="Proost S."/>
            <person name="Cook D.R."/>
            <person name="Meyers B.C."/>
            <person name="Spannagl M."/>
            <person name="Cheung F."/>
            <person name="De Mita S."/>
            <person name="Krishnakumar V."/>
            <person name="Gundlach H."/>
            <person name="Zhou S."/>
            <person name="Mudge J."/>
            <person name="Bharti A.K."/>
            <person name="Murray J.D."/>
            <person name="Naoumkina M.A."/>
            <person name="Rosen B."/>
            <person name="Silverstein K.A."/>
            <person name="Tang H."/>
            <person name="Rombauts S."/>
            <person name="Zhao P.X."/>
            <person name="Zhou P."/>
            <person name="Barbe V."/>
            <person name="Bardou P."/>
            <person name="Bechner M."/>
            <person name="Bellec A."/>
            <person name="Berger A."/>
            <person name="Berges H."/>
            <person name="Bidwell S."/>
            <person name="Bisseling T."/>
            <person name="Choisne N."/>
            <person name="Couloux A."/>
            <person name="Denny R."/>
            <person name="Deshpande S."/>
            <person name="Dai X."/>
            <person name="Doyle J.J."/>
            <person name="Dudez A.M."/>
            <person name="Farmer A.D."/>
            <person name="Fouteau S."/>
            <person name="Franken C."/>
            <person name="Gibelin C."/>
            <person name="Gish J."/>
            <person name="Goldstein S."/>
            <person name="Gonzalez A.J."/>
            <person name="Green P.J."/>
            <person name="Hallab A."/>
            <person name="Hartog M."/>
            <person name="Hua A."/>
            <person name="Humphray S.J."/>
            <person name="Jeong D.H."/>
            <person name="Jing Y."/>
            <person name="Jocker A."/>
            <person name="Kenton S.M."/>
            <person name="Kim D.J."/>
            <person name="Klee K."/>
            <person name="Lai H."/>
            <person name="Lang C."/>
            <person name="Lin S."/>
            <person name="Macmil S.L."/>
            <person name="Magdelenat G."/>
            <person name="Matthews L."/>
            <person name="McCorrison J."/>
            <person name="Monaghan E.L."/>
            <person name="Mun J.H."/>
            <person name="Najar F.Z."/>
            <person name="Nicholson C."/>
            <person name="Noirot C."/>
            <person name="O'Bleness M."/>
            <person name="Paule C.R."/>
            <person name="Poulain J."/>
            <person name="Prion F."/>
            <person name="Qin B."/>
            <person name="Qu C."/>
            <person name="Retzel E.F."/>
            <person name="Riddle C."/>
            <person name="Sallet E."/>
            <person name="Samain S."/>
            <person name="Samson N."/>
            <person name="Sanders I."/>
            <person name="Saurat O."/>
            <person name="Scarpelli C."/>
            <person name="Schiex T."/>
            <person name="Segurens B."/>
            <person name="Severin A.J."/>
            <person name="Sherrier D.J."/>
            <person name="Shi R."/>
            <person name="Sims S."/>
            <person name="Singer S.R."/>
            <person name="Sinharoy S."/>
            <person name="Sterck L."/>
            <person name="Viollet A."/>
            <person name="Wang B.B."/>
            <person name="Wang K."/>
            <person name="Wang M."/>
            <person name="Wang X."/>
            <person name="Warfsmann J."/>
            <person name="Weissenbach J."/>
            <person name="White D.D."/>
            <person name="White J.D."/>
            <person name="Wiley G.B."/>
            <person name="Wincker P."/>
            <person name="Xing Y."/>
            <person name="Yang L."/>
            <person name="Yao Z."/>
            <person name="Ying F."/>
            <person name="Zhai J."/>
            <person name="Zhou L."/>
            <person name="Zuber A."/>
            <person name="Denarie J."/>
            <person name="Dixon R.A."/>
            <person name="May G.D."/>
            <person name="Schwartz D.C."/>
            <person name="Rogers J."/>
            <person name="Quetier F."/>
            <person name="Town C.D."/>
            <person name="Roe B.A."/>
        </authorList>
    </citation>
    <scope>NUCLEOTIDE SEQUENCE [LARGE SCALE GENOMIC DNA]</scope>
    <source>
        <strain evidence="2">A17</strain>
        <strain evidence="4 5">cv. Jemalong A17</strain>
    </source>
</reference>
<dbReference type="SUPFAM" id="SSF81383">
    <property type="entry name" value="F-box domain"/>
    <property type="match status" value="1"/>
</dbReference>
<dbReference type="InterPro" id="IPR050232">
    <property type="entry name" value="FBL13/AtMIF1-like"/>
</dbReference>
<keyword evidence="5" id="KW-1185">Reference proteome</keyword>
<dbReference type="eggNOG" id="ENOG502SWU0">
    <property type="taxonomic scope" value="Eukaryota"/>
</dbReference>
<dbReference type="Pfam" id="PF00646">
    <property type="entry name" value="F-box"/>
    <property type="match status" value="1"/>
</dbReference>
<protein>
    <submittedName>
        <fullName evidence="2">Cyclin-like F-box protein</fullName>
    </submittedName>
    <submittedName>
        <fullName evidence="3">Putative F-box domain, FBD domain, leucine-rich repeat domain, L domain-containing protein</fullName>
    </submittedName>
</protein>
<reference evidence="4" key="3">
    <citation type="submission" date="2015-04" db="UniProtKB">
        <authorList>
            <consortium name="EnsemblPlants"/>
        </authorList>
    </citation>
    <scope>IDENTIFICATION</scope>
    <source>
        <strain evidence="4">cv. Jemalong A17</strain>
    </source>
</reference>
<dbReference type="PANTHER" id="PTHR31900">
    <property type="entry name" value="F-BOX/RNI SUPERFAMILY PROTEIN-RELATED"/>
    <property type="match status" value="1"/>
</dbReference>
<name>G7L0V3_MEDTR</name>
<gene>
    <name evidence="2" type="ordered locus">MTR_7g114710</name>
    <name evidence="3" type="ORF">MtrunA17_Chr7g0273871</name>
</gene>
<dbReference type="EMBL" id="PSQE01000007">
    <property type="protein sequence ID" value="RHN49378.1"/>
    <property type="molecule type" value="Genomic_DNA"/>
</dbReference>
<evidence type="ECO:0000313" key="4">
    <source>
        <dbReference type="EnsemblPlants" id="AES82624"/>
    </source>
</evidence>
<dbReference type="Pfam" id="PF08387">
    <property type="entry name" value="FBD"/>
    <property type="match status" value="1"/>
</dbReference>
<reference evidence="3" key="4">
    <citation type="journal article" date="2018" name="Nat. Plants">
        <title>Whole-genome landscape of Medicago truncatula symbiotic genes.</title>
        <authorList>
            <person name="Pecrix Y."/>
            <person name="Gamas P."/>
            <person name="Carrere S."/>
        </authorList>
    </citation>
    <scope>NUCLEOTIDE SEQUENCE</scope>
    <source>
        <tissue evidence="3">Leaves</tissue>
    </source>
</reference>
<dbReference type="CDD" id="cd22160">
    <property type="entry name" value="F-box_AtFBL13-like"/>
    <property type="match status" value="1"/>
</dbReference>
<dbReference type="PaxDb" id="3880-AES82624"/>
<evidence type="ECO:0000313" key="3">
    <source>
        <dbReference type="EMBL" id="RHN49378.1"/>
    </source>
</evidence>
<dbReference type="SMART" id="SM00579">
    <property type="entry name" value="FBD"/>
    <property type="match status" value="1"/>
</dbReference>
<dbReference type="Proteomes" id="UP000265566">
    <property type="component" value="Chromosome 7"/>
</dbReference>
<dbReference type="STRING" id="3880.G7L0V3"/>
<dbReference type="PANTHER" id="PTHR31900:SF30">
    <property type="entry name" value="SUPERFAMILY PROTEIN, PUTATIVE-RELATED"/>
    <property type="match status" value="1"/>
</dbReference>
<evidence type="ECO:0000313" key="5">
    <source>
        <dbReference type="Proteomes" id="UP000002051"/>
    </source>
</evidence>
<dbReference type="InterPro" id="IPR036047">
    <property type="entry name" value="F-box-like_dom_sf"/>
</dbReference>
<dbReference type="SUPFAM" id="SSF52047">
    <property type="entry name" value="RNI-like"/>
    <property type="match status" value="1"/>
</dbReference>
<sequence length="364" mass="42428">MNSSSWRSIPTVDRISDMPDSILCHILSFHPTKFAATTSVLSKRWKLVWIAVVALYFDQETFNSFASFRNFVWLSMFTLRDKKSSIYSFTLKCGESSRFTQRDWVKIFKFVMERGIEYLNFDMSGKKCQIKLPLCFLRYNKTLEVLKLSNVQMRDFDQVNFPRLKILELNYVFFKSRANSVKFLFGCPILEDLQTELALPILLKTISDSNAEISRDCEEEMLLTSQTRLPMFHNLTHMKLSIHTRSWGWECSSLLGILTHFPKLQHFKIQDCATATLSCKCWIDPVTTFPATVPECLSSQLKTCYIRGYRDSKWYCVFAKYIVQHSKVLETMTIKTSFLAKNQKFLRILSSSTRGSPNCKLLFD</sequence>
<dbReference type="AlphaFoldDB" id="G7L0V3"/>
<reference evidence="2 5" key="2">
    <citation type="journal article" date="2014" name="BMC Genomics">
        <title>An improved genome release (version Mt4.0) for the model legume Medicago truncatula.</title>
        <authorList>
            <person name="Tang H."/>
            <person name="Krishnakumar V."/>
            <person name="Bidwell S."/>
            <person name="Rosen B."/>
            <person name="Chan A."/>
            <person name="Zhou S."/>
            <person name="Gentzbittel L."/>
            <person name="Childs K.L."/>
            <person name="Yandell M."/>
            <person name="Gundlach H."/>
            <person name="Mayer K.F."/>
            <person name="Schwartz D.C."/>
            <person name="Town C.D."/>
        </authorList>
    </citation>
    <scope>GENOME REANNOTATION</scope>
    <source>
        <strain evidence="4 5">cv. Jemalong A17</strain>
    </source>
</reference>
<proteinExistence type="predicted"/>
<organism evidence="2 5">
    <name type="scientific">Medicago truncatula</name>
    <name type="common">Barrel medic</name>
    <name type="synonym">Medicago tribuloides</name>
    <dbReference type="NCBI Taxonomy" id="3880"/>
    <lineage>
        <taxon>Eukaryota</taxon>
        <taxon>Viridiplantae</taxon>
        <taxon>Streptophyta</taxon>
        <taxon>Embryophyta</taxon>
        <taxon>Tracheophyta</taxon>
        <taxon>Spermatophyta</taxon>
        <taxon>Magnoliopsida</taxon>
        <taxon>eudicotyledons</taxon>
        <taxon>Gunneridae</taxon>
        <taxon>Pentapetalae</taxon>
        <taxon>rosids</taxon>
        <taxon>fabids</taxon>
        <taxon>Fabales</taxon>
        <taxon>Fabaceae</taxon>
        <taxon>Papilionoideae</taxon>
        <taxon>50 kb inversion clade</taxon>
        <taxon>NPAAA clade</taxon>
        <taxon>Hologalegina</taxon>
        <taxon>IRL clade</taxon>
        <taxon>Trifolieae</taxon>
        <taxon>Medicago</taxon>
    </lineage>
</organism>
<dbReference type="InterPro" id="IPR053781">
    <property type="entry name" value="F-box_AtFBL13-like"/>
</dbReference>
<feature type="domain" description="FBD" evidence="1">
    <location>
        <begin position="295"/>
        <end position="364"/>
    </location>
</feature>
<dbReference type="Proteomes" id="UP000002051">
    <property type="component" value="Unassembled WGS sequence"/>
</dbReference>